<reference evidence="7 8" key="1">
    <citation type="submission" date="2017-03" db="EMBL/GenBank/DDBJ databases">
        <title>Genome analysis of Rhizobial strains effectives or ineffectives for nitrogen fixation isolated from bean seeds.</title>
        <authorList>
            <person name="Peralta H."/>
            <person name="Aguilar-Vera A."/>
            <person name="Mora Y."/>
            <person name="Vargas-Lagunas C."/>
            <person name="Girard L."/>
            <person name="Mora J."/>
        </authorList>
    </citation>
    <scope>NUCLEOTIDE SEQUENCE [LARGE SCALE GENOMIC DNA]</scope>
    <source>
        <strain evidence="7 8">CCGM5</strain>
    </source>
</reference>
<gene>
    <name evidence="7" type="ORF">B5K10_31480</name>
</gene>
<evidence type="ECO:0000256" key="2">
    <source>
        <dbReference type="ARBA" id="ARBA00007362"/>
    </source>
</evidence>
<dbReference type="SUPFAM" id="SSF103481">
    <property type="entry name" value="Multidrug resistance efflux transporter EmrE"/>
    <property type="match status" value="1"/>
</dbReference>
<evidence type="ECO:0000256" key="5">
    <source>
        <dbReference type="ARBA" id="ARBA00023136"/>
    </source>
</evidence>
<keyword evidence="5 6" id="KW-0472">Membrane</keyword>
<sequence>MLLGIIAGLTTCALWGLTFVAPRAVAPFTAWDLTIARYGIFGLACLVLMIDRRFRPAGMAPSRLLVGLLLGGAGYVGYFVSAAFAVQLAGAAIPPVIVGTMPVLLAIIANIRDRSAPWQVLAFPLMLIAVGVAIVNIATIRTADPSTKATITLGILASFVALAIWIVYGLANAAVMQSADAPDGLQWTGLQGIGAALGSLLLLPLASFDLVDTASISDVANFAGWALLMGLGGSWFATWCWVIASRRLPLVLSAQLIVAETLFGLAYGFSFEARLPSSAEAIGAALQFVGVCAAVATFSKRPIRPVAKFISRMNASQRRPHER</sequence>
<evidence type="ECO:0000313" key="8">
    <source>
        <dbReference type="Proteomes" id="UP000256748"/>
    </source>
</evidence>
<feature type="transmembrane region" description="Helical" evidence="6">
    <location>
        <begin position="151"/>
        <end position="175"/>
    </location>
</feature>
<evidence type="ECO:0000256" key="3">
    <source>
        <dbReference type="ARBA" id="ARBA00022692"/>
    </source>
</evidence>
<evidence type="ECO:0000256" key="4">
    <source>
        <dbReference type="ARBA" id="ARBA00022989"/>
    </source>
</evidence>
<feature type="transmembrane region" description="Helical" evidence="6">
    <location>
        <begin position="92"/>
        <end position="111"/>
    </location>
</feature>
<feature type="transmembrane region" description="Helical" evidence="6">
    <location>
        <begin position="222"/>
        <end position="243"/>
    </location>
</feature>
<dbReference type="RefSeq" id="WP_116276443.1">
    <property type="nucleotide sequence ID" value="NZ_KZ859531.1"/>
</dbReference>
<comment type="subcellular location">
    <subcellularLocation>
        <location evidence="1">Membrane</location>
        <topology evidence="1">Multi-pass membrane protein</topology>
    </subcellularLocation>
</comment>
<evidence type="ECO:0000313" key="7">
    <source>
        <dbReference type="EMBL" id="RFB82225.1"/>
    </source>
</evidence>
<dbReference type="Proteomes" id="UP000256748">
    <property type="component" value="Unassembled WGS sequence"/>
</dbReference>
<dbReference type="InterPro" id="IPR050638">
    <property type="entry name" value="AA-Vitamin_Transporters"/>
</dbReference>
<dbReference type="PANTHER" id="PTHR32322">
    <property type="entry name" value="INNER MEMBRANE TRANSPORTER"/>
    <property type="match status" value="1"/>
</dbReference>
<dbReference type="GO" id="GO:0016020">
    <property type="term" value="C:membrane"/>
    <property type="evidence" value="ECO:0007669"/>
    <property type="project" value="UniProtKB-SubCell"/>
</dbReference>
<name>A0A3E1AYG5_RHILT</name>
<keyword evidence="3 6" id="KW-0812">Transmembrane</keyword>
<proteinExistence type="inferred from homology"/>
<protein>
    <submittedName>
        <fullName evidence="7">Permease</fullName>
    </submittedName>
</protein>
<comment type="caution">
    <text evidence="7">The sequence shown here is derived from an EMBL/GenBank/DDBJ whole genome shotgun (WGS) entry which is preliminary data.</text>
</comment>
<feature type="transmembrane region" description="Helical" evidence="6">
    <location>
        <begin position="281"/>
        <end position="299"/>
    </location>
</feature>
<feature type="transmembrane region" description="Helical" evidence="6">
    <location>
        <begin position="35"/>
        <end position="52"/>
    </location>
</feature>
<keyword evidence="4 6" id="KW-1133">Transmembrane helix</keyword>
<dbReference type="EMBL" id="NAOO01000045">
    <property type="protein sequence ID" value="RFB82225.1"/>
    <property type="molecule type" value="Genomic_DNA"/>
</dbReference>
<dbReference type="PANTHER" id="PTHR32322:SF2">
    <property type="entry name" value="EAMA DOMAIN-CONTAINING PROTEIN"/>
    <property type="match status" value="1"/>
</dbReference>
<evidence type="ECO:0000256" key="6">
    <source>
        <dbReference type="SAM" id="Phobius"/>
    </source>
</evidence>
<feature type="transmembrane region" description="Helical" evidence="6">
    <location>
        <begin position="118"/>
        <end position="139"/>
    </location>
</feature>
<organism evidence="7 8">
    <name type="scientific">Rhizobium leguminosarum bv. trifolii</name>
    <dbReference type="NCBI Taxonomy" id="386"/>
    <lineage>
        <taxon>Bacteria</taxon>
        <taxon>Pseudomonadati</taxon>
        <taxon>Pseudomonadota</taxon>
        <taxon>Alphaproteobacteria</taxon>
        <taxon>Hyphomicrobiales</taxon>
        <taxon>Rhizobiaceae</taxon>
        <taxon>Rhizobium/Agrobacterium group</taxon>
        <taxon>Rhizobium</taxon>
    </lineage>
</organism>
<feature type="transmembrane region" description="Helical" evidence="6">
    <location>
        <begin position="187"/>
        <end position="210"/>
    </location>
</feature>
<accession>A0A3E1AYG5</accession>
<comment type="similarity">
    <text evidence="2">Belongs to the EamA transporter family.</text>
</comment>
<dbReference type="AlphaFoldDB" id="A0A3E1AYG5"/>
<feature type="transmembrane region" description="Helical" evidence="6">
    <location>
        <begin position="250"/>
        <end position="269"/>
    </location>
</feature>
<feature type="transmembrane region" description="Helical" evidence="6">
    <location>
        <begin position="64"/>
        <end position="86"/>
    </location>
</feature>
<evidence type="ECO:0000256" key="1">
    <source>
        <dbReference type="ARBA" id="ARBA00004141"/>
    </source>
</evidence>
<dbReference type="InterPro" id="IPR037185">
    <property type="entry name" value="EmrE-like"/>
</dbReference>